<comment type="caution">
    <text evidence="8">The sequence shown here is derived from an EMBL/GenBank/DDBJ whole genome shotgun (WGS) entry which is preliminary data.</text>
</comment>
<keyword evidence="4" id="KW-0804">Transcription</keyword>
<name>A0A835RYM4_VANPL</name>
<dbReference type="PANTHER" id="PTHR31221">
    <property type="entry name" value="WRKY TRANSCRIPTION FACTOR PROTEIN 1-RELATED"/>
    <property type="match status" value="1"/>
</dbReference>
<feature type="region of interest" description="Disordered" evidence="6">
    <location>
        <begin position="104"/>
        <end position="134"/>
    </location>
</feature>
<evidence type="ECO:0000313" key="9">
    <source>
        <dbReference type="Proteomes" id="UP000639772"/>
    </source>
</evidence>
<dbReference type="GO" id="GO:0005634">
    <property type="term" value="C:nucleus"/>
    <property type="evidence" value="ECO:0007669"/>
    <property type="project" value="UniProtKB-SubCell"/>
</dbReference>
<dbReference type="AlphaFoldDB" id="A0A835RYM4"/>
<evidence type="ECO:0000256" key="1">
    <source>
        <dbReference type="ARBA" id="ARBA00004123"/>
    </source>
</evidence>
<dbReference type="EMBL" id="JADCNM010000001">
    <property type="protein sequence ID" value="KAG0501005.1"/>
    <property type="molecule type" value="Genomic_DNA"/>
</dbReference>
<dbReference type="OrthoDB" id="779114at2759"/>
<dbReference type="InterPro" id="IPR036576">
    <property type="entry name" value="WRKY_dom_sf"/>
</dbReference>
<evidence type="ECO:0000256" key="2">
    <source>
        <dbReference type="ARBA" id="ARBA00023015"/>
    </source>
</evidence>
<dbReference type="InterPro" id="IPR003657">
    <property type="entry name" value="WRKY_dom"/>
</dbReference>
<gene>
    <name evidence="8" type="ORF">HPP92_001077</name>
</gene>
<feature type="compositionally biased region" description="Basic and acidic residues" evidence="6">
    <location>
        <begin position="122"/>
        <end position="134"/>
    </location>
</feature>
<dbReference type="PANTHER" id="PTHR31221:SF334">
    <property type="entry name" value="WRKY TRANSCRIPTION FACTOR 57-RELATED"/>
    <property type="match status" value="1"/>
</dbReference>
<dbReference type="Proteomes" id="UP000639772">
    <property type="component" value="Chromosome 1"/>
</dbReference>
<dbReference type="FunFam" id="2.20.25.80:FF:000003">
    <property type="entry name" value="WRKY transcription factor 57"/>
    <property type="match status" value="1"/>
</dbReference>
<reference evidence="8 9" key="1">
    <citation type="journal article" date="2020" name="Nat. Food">
        <title>A phased Vanilla planifolia genome enables genetic improvement of flavour and production.</title>
        <authorList>
            <person name="Hasing T."/>
            <person name="Tang H."/>
            <person name="Brym M."/>
            <person name="Khazi F."/>
            <person name="Huang T."/>
            <person name="Chambers A.H."/>
        </authorList>
    </citation>
    <scope>NUCLEOTIDE SEQUENCE [LARGE SCALE GENOMIC DNA]</scope>
    <source>
        <tissue evidence="8">Leaf</tissue>
    </source>
</reference>
<keyword evidence="2" id="KW-0805">Transcription regulation</keyword>
<evidence type="ECO:0000256" key="3">
    <source>
        <dbReference type="ARBA" id="ARBA00023125"/>
    </source>
</evidence>
<keyword evidence="3" id="KW-0238">DNA-binding</keyword>
<dbReference type="Pfam" id="PF03106">
    <property type="entry name" value="WRKY"/>
    <property type="match status" value="1"/>
</dbReference>
<proteinExistence type="predicted"/>
<dbReference type="InterPro" id="IPR044810">
    <property type="entry name" value="WRKY_plant"/>
</dbReference>
<dbReference type="Gene3D" id="2.20.25.80">
    <property type="entry name" value="WRKY domain"/>
    <property type="match status" value="1"/>
</dbReference>
<dbReference type="SMART" id="SM00774">
    <property type="entry name" value="WRKY"/>
    <property type="match status" value="1"/>
</dbReference>
<keyword evidence="5" id="KW-0539">Nucleus</keyword>
<comment type="subcellular location">
    <subcellularLocation>
        <location evidence="1">Nucleus</location>
    </subcellularLocation>
</comment>
<protein>
    <recommendedName>
        <fullName evidence="7">WRKY domain-containing protein</fullName>
    </recommendedName>
</protein>
<organism evidence="8 9">
    <name type="scientific">Vanilla planifolia</name>
    <name type="common">Vanilla</name>
    <dbReference type="NCBI Taxonomy" id="51239"/>
    <lineage>
        <taxon>Eukaryota</taxon>
        <taxon>Viridiplantae</taxon>
        <taxon>Streptophyta</taxon>
        <taxon>Embryophyta</taxon>
        <taxon>Tracheophyta</taxon>
        <taxon>Spermatophyta</taxon>
        <taxon>Magnoliopsida</taxon>
        <taxon>Liliopsida</taxon>
        <taxon>Asparagales</taxon>
        <taxon>Orchidaceae</taxon>
        <taxon>Vanilloideae</taxon>
        <taxon>Vanilleae</taxon>
        <taxon>Vanilla</taxon>
    </lineage>
</organism>
<evidence type="ECO:0000256" key="5">
    <source>
        <dbReference type="ARBA" id="ARBA00023242"/>
    </source>
</evidence>
<dbReference type="SUPFAM" id="SSF118290">
    <property type="entry name" value="WRKY DNA-binding domain"/>
    <property type="match status" value="1"/>
</dbReference>
<dbReference type="GO" id="GO:0003700">
    <property type="term" value="F:DNA-binding transcription factor activity"/>
    <property type="evidence" value="ECO:0007669"/>
    <property type="project" value="InterPro"/>
</dbReference>
<evidence type="ECO:0000256" key="6">
    <source>
        <dbReference type="SAM" id="MobiDB-lite"/>
    </source>
</evidence>
<feature type="domain" description="WRKY" evidence="7">
    <location>
        <begin position="142"/>
        <end position="207"/>
    </location>
</feature>
<evidence type="ECO:0000256" key="4">
    <source>
        <dbReference type="ARBA" id="ARBA00023163"/>
    </source>
</evidence>
<evidence type="ECO:0000313" key="8">
    <source>
        <dbReference type="EMBL" id="KAG0501005.1"/>
    </source>
</evidence>
<sequence>MSSPFADVNGSFFPFNGGLFDLQDVAGGGDHGGTLGFMDMLGRQDFSPSLSNSTPIPFRSTLLASAPSVLSEMVNLPATPNSSTISSSSTEGGNEVDIHVISAGDDDMAEPDQGKKTGTASKEGKKGQKRQREPRFAFVTKSEVDNLEDGYRWRKYGQKAVKNSPFPRSYYRCTSALCGVKKRVERSSKDPTVVVTTYEGKHTHHNPVAPRGSQLLLTNSTPPSAVTAAFLPPAIGDVQGGLQNRLPVFNPFLLSSKPSDFRRPFSGAPPPCSWASTAAAFSDDRRYSMPSTAKALRDHGLLQDLIPSELYKEDQ</sequence>
<dbReference type="PROSITE" id="PS50811">
    <property type="entry name" value="WRKY"/>
    <property type="match status" value="1"/>
</dbReference>
<dbReference type="GO" id="GO:0043565">
    <property type="term" value="F:sequence-specific DNA binding"/>
    <property type="evidence" value="ECO:0007669"/>
    <property type="project" value="InterPro"/>
</dbReference>
<evidence type="ECO:0000259" key="7">
    <source>
        <dbReference type="PROSITE" id="PS50811"/>
    </source>
</evidence>
<accession>A0A835RYM4</accession>